<dbReference type="AlphaFoldDB" id="A0A7K3WW76"/>
<gene>
    <name evidence="1" type="ORF">G3O08_20825</name>
</gene>
<dbReference type="EMBL" id="JAAGVY010000149">
    <property type="protein sequence ID" value="NEN25939.1"/>
    <property type="molecule type" value="Genomic_DNA"/>
</dbReference>
<organism evidence="1 2">
    <name type="scientific">Cryomorpha ignava</name>
    <dbReference type="NCBI Taxonomy" id="101383"/>
    <lineage>
        <taxon>Bacteria</taxon>
        <taxon>Pseudomonadati</taxon>
        <taxon>Bacteroidota</taxon>
        <taxon>Flavobacteriia</taxon>
        <taxon>Flavobacteriales</taxon>
        <taxon>Cryomorphaceae</taxon>
        <taxon>Cryomorpha</taxon>
    </lineage>
</organism>
<evidence type="ECO:0000313" key="1">
    <source>
        <dbReference type="EMBL" id="NEN25939.1"/>
    </source>
</evidence>
<feature type="non-terminal residue" evidence="1">
    <location>
        <position position="1"/>
    </location>
</feature>
<keyword evidence="2" id="KW-1185">Reference proteome</keyword>
<dbReference type="SUPFAM" id="SSF89260">
    <property type="entry name" value="Collagen-binding domain"/>
    <property type="match status" value="1"/>
</dbReference>
<reference evidence="1 2" key="1">
    <citation type="submission" date="2020-02" db="EMBL/GenBank/DDBJ databases">
        <title>Out from the shadows clarifying the taxonomy of the family Cryomorphaceae and related taxa by utilizing the GTDB taxonomic framework.</title>
        <authorList>
            <person name="Bowman J.P."/>
        </authorList>
    </citation>
    <scope>NUCLEOTIDE SEQUENCE [LARGE SCALE GENOMIC DNA]</scope>
    <source>
        <strain evidence="1 2">QSSC 1-22</strain>
    </source>
</reference>
<dbReference type="Gene3D" id="2.60.120.380">
    <property type="match status" value="1"/>
</dbReference>
<dbReference type="Proteomes" id="UP000486602">
    <property type="component" value="Unassembled WGS sequence"/>
</dbReference>
<dbReference type="RefSeq" id="WP_163287368.1">
    <property type="nucleotide sequence ID" value="NZ_JAAGVY010000149.1"/>
</dbReference>
<name>A0A7K3WW76_9FLAO</name>
<proteinExistence type="predicted"/>
<accession>A0A7K3WW76</accession>
<feature type="non-terminal residue" evidence="1">
    <location>
        <position position="180"/>
    </location>
</feature>
<protein>
    <submittedName>
        <fullName evidence="1">Uncharacterized protein</fullName>
    </submittedName>
</protein>
<evidence type="ECO:0000313" key="2">
    <source>
        <dbReference type="Proteomes" id="UP000486602"/>
    </source>
</evidence>
<comment type="caution">
    <text evidence="1">The sequence shown here is derived from an EMBL/GenBank/DDBJ whole genome shotgun (WGS) entry which is preliminary data.</text>
</comment>
<sequence>QPFVGATESIVDECTGNGTADVWYTFTSDGSEKYRISETSSANVVVGLYSADDCNTLTAISDCDNFPENYTVEEAGTYYFRVRSFSGNDNFHNVILTCIPFDCPDLTVDFGTACDDGDPLTYVDVIQEDCSCAGFIPVPGQICEVPLNISSLPYTTTDNTDNYFDDYESADFPPIAPGAV</sequence>